<dbReference type="Gene3D" id="2.40.50.420">
    <property type="entry name" value="Envelope glycoprotein gp160, DUF2291, alpha/beta domain"/>
    <property type="match status" value="1"/>
</dbReference>
<dbReference type="RefSeq" id="WP_012304056.1">
    <property type="nucleotide sequence ID" value="NZ_CP009792.1"/>
</dbReference>
<dbReference type="AlphaFoldDB" id="A0A0H3B315"/>
<evidence type="ECO:0000313" key="1">
    <source>
        <dbReference type="EMBL" id="ACA68249.1"/>
    </source>
</evidence>
<dbReference type="EMBL" id="CP000950">
    <property type="protein sequence ID" value="ACA68249.1"/>
    <property type="molecule type" value="Genomic_DNA"/>
</dbReference>
<dbReference type="InterPro" id="IPR014582">
    <property type="entry name" value="UCP033535_lipo"/>
</dbReference>
<name>A0A0H3B315_YERPY</name>
<dbReference type="SUPFAM" id="SSF141318">
    <property type="entry name" value="TM0957-like"/>
    <property type="match status" value="1"/>
</dbReference>
<dbReference type="PIRSF" id="PIRSF033535">
    <property type="entry name" value="UCP033535_plp"/>
    <property type="match status" value="1"/>
</dbReference>
<gene>
    <name evidence="1" type="ordered locus">YPK_1960</name>
</gene>
<evidence type="ECO:0008006" key="2">
    <source>
        <dbReference type="Google" id="ProtNLM"/>
    </source>
</evidence>
<dbReference type="PATRIC" id="fig|502800.11.peg.2633"/>
<organism evidence="1">
    <name type="scientific">Yersinia pseudotuberculosis serotype O:3 (strain YPIII)</name>
    <dbReference type="NCBI Taxonomy" id="502800"/>
    <lineage>
        <taxon>Bacteria</taxon>
        <taxon>Pseudomonadati</taxon>
        <taxon>Pseudomonadota</taxon>
        <taxon>Gammaproteobacteria</taxon>
        <taxon>Enterobacterales</taxon>
        <taxon>Yersiniaceae</taxon>
        <taxon>Yersinia</taxon>
    </lineage>
</organism>
<dbReference type="Gene3D" id="1.10.10.1260">
    <property type="entry name" value="Envelope glycoprotein gp160, DUF2291, helical domain"/>
    <property type="match status" value="1"/>
</dbReference>
<sequence precursor="true">MSNVSELSSQFASRTKKRIMFSCAAVLVILSGIALNTKVVKMGSTEDVREQVFSAKSYGVSIFPEIQKSVVAQAVDALMLADLLRTNSQQAVEKYGVGSPLAVFAVYFTGVVGDGNMGIYNLKIKGLPDEMQVRIQTGPAITGTALRDATGKIQFGDFKNQIEYQNAGSAINSAMKSSVLEALDTAALTGKTVKVVGVFSLLNPDNWLVTPVRIDIQ</sequence>
<protein>
    <recommendedName>
        <fullName evidence="2">Periplasmic lipoprotein</fullName>
    </recommendedName>
</protein>
<proteinExistence type="predicted"/>
<accession>A0A0H3B315</accession>
<reference evidence="1" key="1">
    <citation type="submission" date="2008-02" db="EMBL/GenBank/DDBJ databases">
        <title>Complete sequence of Yersinia pseudotuberculosis YPIII.</title>
        <authorList>
            <consortium name="US DOE Joint Genome Institute"/>
            <person name="Challacombe J.F."/>
            <person name="Bruce D."/>
            <person name="Detter J.C."/>
            <person name="Green L."/>
            <person name="Land M."/>
            <person name="Munk C."/>
            <person name="Lindler L.E."/>
            <person name="Nikolich M.P."/>
            <person name="Brettin T."/>
        </authorList>
    </citation>
    <scope>NUCLEOTIDE SEQUENCE</scope>
    <source>
        <strain evidence="1">YPIII</strain>
    </source>
</reference>
<dbReference type="Pfam" id="PF10054">
    <property type="entry name" value="DUF2291"/>
    <property type="match status" value="1"/>
</dbReference>
<dbReference type="InterPro" id="IPR036215">
    <property type="entry name" value="TM0957-like_sf"/>
</dbReference>
<dbReference type="KEGG" id="ypy:YPK_1960"/>